<keyword evidence="1" id="KW-0732">Signal</keyword>
<dbReference type="InterPro" id="IPR011045">
    <property type="entry name" value="N2O_reductase_N"/>
</dbReference>
<comment type="caution">
    <text evidence="2">The sequence shown here is derived from an EMBL/GenBank/DDBJ whole genome shotgun (WGS) entry which is preliminary data.</text>
</comment>
<dbReference type="PANTHER" id="PTHR47197:SF3">
    <property type="entry name" value="DIHYDRO-HEME D1 DEHYDROGENASE"/>
    <property type="match status" value="1"/>
</dbReference>
<dbReference type="Proteomes" id="UP001159428">
    <property type="component" value="Unassembled WGS sequence"/>
</dbReference>
<gene>
    <name evidence="2" type="ORF">PMEA_00028102</name>
</gene>
<dbReference type="InterPro" id="IPR051200">
    <property type="entry name" value="Host-pathogen_enzymatic-act"/>
</dbReference>
<protein>
    <submittedName>
        <fullName evidence="2">Uncharacterized protein</fullName>
    </submittedName>
</protein>
<name>A0AAU9XQ53_9CNID</name>
<dbReference type="PANTHER" id="PTHR47197">
    <property type="entry name" value="PROTEIN NIRF"/>
    <property type="match status" value="1"/>
</dbReference>
<accession>A0AAU9XQ53</accession>
<dbReference type="InterPro" id="IPR015943">
    <property type="entry name" value="WD40/YVTN_repeat-like_dom_sf"/>
</dbReference>
<reference evidence="2 3" key="1">
    <citation type="submission" date="2022-05" db="EMBL/GenBank/DDBJ databases">
        <authorList>
            <consortium name="Genoscope - CEA"/>
            <person name="William W."/>
        </authorList>
    </citation>
    <scope>NUCLEOTIDE SEQUENCE [LARGE SCALE GENOMIC DNA]</scope>
</reference>
<proteinExistence type="predicted"/>
<dbReference type="AlphaFoldDB" id="A0AAU9XQ53"/>
<dbReference type="EMBL" id="CALNXJ010000058">
    <property type="protein sequence ID" value="CAH3155566.1"/>
    <property type="molecule type" value="Genomic_DNA"/>
</dbReference>
<dbReference type="SUPFAM" id="SSF50974">
    <property type="entry name" value="Nitrous oxide reductase, N-terminal domain"/>
    <property type="match status" value="1"/>
</dbReference>
<evidence type="ECO:0000313" key="3">
    <source>
        <dbReference type="Proteomes" id="UP001159428"/>
    </source>
</evidence>
<evidence type="ECO:0000313" key="2">
    <source>
        <dbReference type="EMBL" id="CAH3155566.1"/>
    </source>
</evidence>
<organism evidence="2 3">
    <name type="scientific">Pocillopora meandrina</name>
    <dbReference type="NCBI Taxonomy" id="46732"/>
    <lineage>
        <taxon>Eukaryota</taxon>
        <taxon>Metazoa</taxon>
        <taxon>Cnidaria</taxon>
        <taxon>Anthozoa</taxon>
        <taxon>Hexacorallia</taxon>
        <taxon>Scleractinia</taxon>
        <taxon>Astrocoeniina</taxon>
        <taxon>Pocilloporidae</taxon>
        <taxon>Pocillopora</taxon>
    </lineage>
</organism>
<feature type="signal peptide" evidence="1">
    <location>
        <begin position="1"/>
        <end position="18"/>
    </location>
</feature>
<feature type="chain" id="PRO_5043751218" evidence="1">
    <location>
        <begin position="19"/>
        <end position="440"/>
    </location>
</feature>
<evidence type="ECO:0000256" key="1">
    <source>
        <dbReference type="SAM" id="SignalP"/>
    </source>
</evidence>
<dbReference type="Gene3D" id="2.130.10.10">
    <property type="entry name" value="YVTN repeat-like/Quinoprotein amine dehydrogenase"/>
    <property type="match status" value="2"/>
</dbReference>
<sequence>MLSAKVFLLGFTFVATVCFSVKEASVLSNTPEHLVYVFGSEGVEIIDPKSKKVLHNITDDICTKSNNRFSRKKCSFGGVISVKDELIFFSDIPGNRVHVIDVEKQEVKERIATGGYPYDLYYLPWLEEVWVHSWASSTFDVISTAGSLEKTHTAIKAHVQPGWTHGYMYADQQIANGNLGYVTHMSNPGIHQLDLSSKTYKDFVDVSNYGCGGTLNFAYSPVNKHGFFDCRGSKTLLELDIATDQVVRSYNFTGRPYASKYGRYIVTLYKSVNESINMLLTSEVVILVVSGKDSAPIQKPTVKIPGGVSRLVFDPNISYVAYISLVYLDKIAVLDLDSLRVSYIDGVGSVLTAPGMHAVSRSLIVAGPWMVTPATANNSVAVINMANRELEGMVQGVVQGLSMISVRRKVPVPVNAAKFIHFSSLKLIITLLFAVQVTFG</sequence>
<keyword evidence="3" id="KW-1185">Reference proteome</keyword>